<accession>A0A5D6VB65</accession>
<keyword evidence="2" id="KW-1185">Reference proteome</keyword>
<evidence type="ECO:0000313" key="1">
    <source>
        <dbReference type="EMBL" id="TYZ12547.1"/>
    </source>
</evidence>
<comment type="caution">
    <text evidence="1">The sequence shown here is derived from an EMBL/GenBank/DDBJ whole genome shotgun (WGS) entry which is preliminary data.</text>
</comment>
<proteinExistence type="predicted"/>
<dbReference type="AlphaFoldDB" id="A0A5D6VB65"/>
<organism evidence="1 2">
    <name type="scientific">Hymenobacter lutimineralis</name>
    <dbReference type="NCBI Taxonomy" id="2606448"/>
    <lineage>
        <taxon>Bacteria</taxon>
        <taxon>Pseudomonadati</taxon>
        <taxon>Bacteroidota</taxon>
        <taxon>Cytophagia</taxon>
        <taxon>Cytophagales</taxon>
        <taxon>Hymenobacteraceae</taxon>
        <taxon>Hymenobacter</taxon>
    </lineage>
</organism>
<dbReference type="Proteomes" id="UP000322791">
    <property type="component" value="Unassembled WGS sequence"/>
</dbReference>
<name>A0A5D6VB65_9BACT</name>
<dbReference type="RefSeq" id="WP_149069786.1">
    <property type="nucleotide sequence ID" value="NZ_VTHL01000003.1"/>
</dbReference>
<sequence>MKEDIQFDPVEGVAVAVVPDESILTESGEAGWQVYLLNYNDYALHNVIVNSNGYGVLPNGEAVRTSTLRHVMLEVPAQSAVPIEPLDPALFALNNQYWVSYYRGTQIFDKKYIFVPDSLVPENLVHIALLNQQGILHH</sequence>
<evidence type="ECO:0000313" key="2">
    <source>
        <dbReference type="Proteomes" id="UP000322791"/>
    </source>
</evidence>
<gene>
    <name evidence="1" type="ORF">FY528_04420</name>
</gene>
<dbReference type="EMBL" id="VTHL01000003">
    <property type="protein sequence ID" value="TYZ12547.1"/>
    <property type="molecule type" value="Genomic_DNA"/>
</dbReference>
<reference evidence="1 2" key="1">
    <citation type="submission" date="2019-08" db="EMBL/GenBank/DDBJ databases">
        <authorList>
            <person name="Seo M.-J."/>
        </authorList>
    </citation>
    <scope>NUCLEOTIDE SEQUENCE [LARGE SCALE GENOMIC DNA]</scope>
    <source>
        <strain evidence="1 2">KIGAM108</strain>
    </source>
</reference>
<protein>
    <submittedName>
        <fullName evidence="1">Uncharacterized protein</fullName>
    </submittedName>
</protein>